<name>A0A9D8PM02_9DELT</name>
<evidence type="ECO:0000256" key="5">
    <source>
        <dbReference type="SAM" id="MobiDB-lite"/>
    </source>
</evidence>
<evidence type="ECO:0000256" key="3">
    <source>
        <dbReference type="ARBA" id="ARBA00022989"/>
    </source>
</evidence>
<dbReference type="Gene3D" id="2.40.50.140">
    <property type="entry name" value="Nucleic acid-binding proteins"/>
    <property type="match status" value="1"/>
</dbReference>
<feature type="transmembrane region" description="Helical" evidence="6">
    <location>
        <begin position="12"/>
        <end position="33"/>
    </location>
</feature>
<feature type="domain" description="NfeD1b N-terminal" evidence="9">
    <location>
        <begin position="50"/>
        <end position="233"/>
    </location>
</feature>
<evidence type="ECO:0000256" key="1">
    <source>
        <dbReference type="ARBA" id="ARBA00004141"/>
    </source>
</evidence>
<dbReference type="Gene3D" id="3.90.226.10">
    <property type="entry name" value="2-enoyl-CoA Hydratase, Chain A, domain 1"/>
    <property type="match status" value="1"/>
</dbReference>
<protein>
    <submittedName>
        <fullName evidence="10">Nodulation protein NfeD</fullName>
    </submittedName>
</protein>
<dbReference type="Pfam" id="PF25145">
    <property type="entry name" value="NfeD1b_N"/>
    <property type="match status" value="1"/>
</dbReference>
<dbReference type="InterPro" id="IPR012340">
    <property type="entry name" value="NA-bd_OB-fold"/>
</dbReference>
<dbReference type="InterPro" id="IPR056738">
    <property type="entry name" value="NfeD1b_N"/>
</dbReference>
<accession>A0A9D8PM02</accession>
<feature type="transmembrane region" description="Helical" evidence="6">
    <location>
        <begin position="382"/>
        <end position="407"/>
    </location>
</feature>
<gene>
    <name evidence="10" type="ORF">JW984_02410</name>
</gene>
<dbReference type="InterPro" id="IPR052165">
    <property type="entry name" value="Membrane_assoc_protease"/>
</dbReference>
<evidence type="ECO:0000259" key="9">
    <source>
        <dbReference type="Pfam" id="PF25145"/>
    </source>
</evidence>
<feature type="transmembrane region" description="Helical" evidence="6">
    <location>
        <begin position="351"/>
        <end position="370"/>
    </location>
</feature>
<evidence type="ECO:0000313" key="10">
    <source>
        <dbReference type="EMBL" id="MBN1572029.1"/>
    </source>
</evidence>
<evidence type="ECO:0000313" key="11">
    <source>
        <dbReference type="Proteomes" id="UP000809273"/>
    </source>
</evidence>
<organism evidence="10 11">
    <name type="scientific">Candidatus Zymogenus saltonus</name>
    <dbReference type="NCBI Taxonomy" id="2844893"/>
    <lineage>
        <taxon>Bacteria</taxon>
        <taxon>Deltaproteobacteria</taxon>
        <taxon>Candidatus Zymogenia</taxon>
        <taxon>Candidatus Zymogeniales</taxon>
        <taxon>Candidatus Zymogenaceae</taxon>
        <taxon>Candidatus Zymogenus</taxon>
    </lineage>
</organism>
<evidence type="ECO:0000256" key="2">
    <source>
        <dbReference type="ARBA" id="ARBA00022692"/>
    </source>
</evidence>
<dbReference type="AlphaFoldDB" id="A0A9D8PM02"/>
<feature type="domain" description="NfeD-like C-terminal" evidence="7">
    <location>
        <begin position="415"/>
        <end position="470"/>
    </location>
</feature>
<dbReference type="InterPro" id="IPR002810">
    <property type="entry name" value="NfeD-like_C"/>
</dbReference>
<dbReference type="SUPFAM" id="SSF52096">
    <property type="entry name" value="ClpP/crotonase"/>
    <property type="match status" value="1"/>
</dbReference>
<proteinExistence type="predicted"/>
<sequence length="471" mass="50626">MNINGLRKRKTILKVQVAIFLLGIILALGPVLLGQEGVTTRAENADTVSILRLKGAINPISAEYIIDGIKDAEEKGYDAVLIELDTPGGLMEPMRDIISAIINTEIPVIVYVSPKGARAASAGAFITIASDIAAMAPNTNIGAASPVMMTPVGGDKDKSVFPTEKGDKEKTQEKDGNTETLMKKVMEDSVAYITGLAESNDRNVELAVLMVTEAKSITSTEALSKNIVDILAEDIDSLFSQIEGKTFMTSKGEIKLSLVNAKRVEYKMGFRREFIYILTNPTIFYLLLMLGIAGIYFELSNPGAIFPGVIGGISIILALYASQSIPINFAGVLLILLAVILFILEIKVTSYGLLTVGGVLSLFLGSVMLFKSNLEFQRPSMWTIIVTVICVAAFFIAVIGLAAKAYLKTPSTGKEGIVGKRGVAKTDINEDGGKAYVYGEWWDATSDAPIKKGEKVEVVESVDLGVRVKKI</sequence>
<dbReference type="PANTHER" id="PTHR33507:SF4">
    <property type="entry name" value="NODULATION COMPETITIVENESS PROTEIN NFED"/>
    <property type="match status" value="1"/>
</dbReference>
<dbReference type="SUPFAM" id="SSF141322">
    <property type="entry name" value="NfeD domain-like"/>
    <property type="match status" value="1"/>
</dbReference>
<comment type="subcellular location">
    <subcellularLocation>
        <location evidence="1">Membrane</location>
        <topology evidence="1">Multi-pass membrane protein</topology>
    </subcellularLocation>
</comment>
<dbReference type="PANTHER" id="PTHR33507">
    <property type="entry name" value="INNER MEMBRANE PROTEIN YBBJ"/>
    <property type="match status" value="1"/>
</dbReference>
<dbReference type="GO" id="GO:0016020">
    <property type="term" value="C:membrane"/>
    <property type="evidence" value="ECO:0007669"/>
    <property type="project" value="UniProtKB-SubCell"/>
</dbReference>
<feature type="transmembrane region" description="Helical" evidence="6">
    <location>
        <begin position="304"/>
        <end position="321"/>
    </location>
</feature>
<dbReference type="CDD" id="cd07020">
    <property type="entry name" value="Clp_protease_NfeD_1"/>
    <property type="match status" value="1"/>
</dbReference>
<evidence type="ECO:0000256" key="4">
    <source>
        <dbReference type="ARBA" id="ARBA00023136"/>
    </source>
</evidence>
<comment type="caution">
    <text evidence="10">The sequence shown here is derived from an EMBL/GenBank/DDBJ whole genome shotgun (WGS) entry which is preliminary data.</text>
</comment>
<dbReference type="Pfam" id="PF01957">
    <property type="entry name" value="NfeD"/>
    <property type="match status" value="1"/>
</dbReference>
<feature type="transmembrane region" description="Helical" evidence="6">
    <location>
        <begin position="274"/>
        <end position="297"/>
    </location>
</feature>
<keyword evidence="4 6" id="KW-0472">Membrane</keyword>
<dbReference type="Proteomes" id="UP000809273">
    <property type="component" value="Unassembled WGS sequence"/>
</dbReference>
<feature type="domain" description="NfeD integral membrane" evidence="8">
    <location>
        <begin position="283"/>
        <end position="398"/>
    </location>
</feature>
<dbReference type="InterPro" id="IPR056739">
    <property type="entry name" value="NfeD_membrane"/>
</dbReference>
<keyword evidence="2 6" id="KW-0812">Transmembrane</keyword>
<evidence type="ECO:0000259" key="7">
    <source>
        <dbReference type="Pfam" id="PF01957"/>
    </source>
</evidence>
<reference evidence="10" key="2">
    <citation type="submission" date="2021-01" db="EMBL/GenBank/DDBJ databases">
        <authorList>
            <person name="Hahn C.R."/>
            <person name="Youssef N.H."/>
            <person name="Elshahed M."/>
        </authorList>
    </citation>
    <scope>NUCLEOTIDE SEQUENCE</scope>
    <source>
        <strain evidence="10">Zod_Metabat.24</strain>
    </source>
</reference>
<reference evidence="10" key="1">
    <citation type="journal article" date="2021" name="Environ. Microbiol.">
        <title>Genomic characterization of three novel Desulfobacterota classes expand the metabolic and phylogenetic diversity of the phylum.</title>
        <authorList>
            <person name="Murphy C.L."/>
            <person name="Biggerstaff J."/>
            <person name="Eichhorn A."/>
            <person name="Ewing E."/>
            <person name="Shahan R."/>
            <person name="Soriano D."/>
            <person name="Stewart S."/>
            <person name="VanMol K."/>
            <person name="Walker R."/>
            <person name="Walters P."/>
            <person name="Elshahed M.S."/>
            <person name="Youssef N.H."/>
        </authorList>
    </citation>
    <scope>NUCLEOTIDE SEQUENCE</scope>
    <source>
        <strain evidence="10">Zod_Metabat.24</strain>
    </source>
</reference>
<dbReference type="Pfam" id="PF24961">
    <property type="entry name" value="NfeD_membrane"/>
    <property type="match status" value="1"/>
</dbReference>
<dbReference type="InterPro" id="IPR029045">
    <property type="entry name" value="ClpP/crotonase-like_dom_sf"/>
</dbReference>
<evidence type="ECO:0000259" key="8">
    <source>
        <dbReference type="Pfam" id="PF24961"/>
    </source>
</evidence>
<evidence type="ECO:0000256" key="6">
    <source>
        <dbReference type="SAM" id="Phobius"/>
    </source>
</evidence>
<feature type="transmembrane region" description="Helical" evidence="6">
    <location>
        <begin position="327"/>
        <end position="344"/>
    </location>
</feature>
<feature type="region of interest" description="Disordered" evidence="5">
    <location>
        <begin position="155"/>
        <end position="175"/>
    </location>
</feature>
<keyword evidence="3 6" id="KW-1133">Transmembrane helix</keyword>
<dbReference type="EMBL" id="JAFGIX010000010">
    <property type="protein sequence ID" value="MBN1572029.1"/>
    <property type="molecule type" value="Genomic_DNA"/>
</dbReference>